<organism evidence="2 3">
    <name type="scientific">Clostridium innocuum</name>
    <dbReference type="NCBI Taxonomy" id="1522"/>
    <lineage>
        <taxon>Bacteria</taxon>
        <taxon>Bacillati</taxon>
        <taxon>Bacillota</taxon>
        <taxon>Clostridia</taxon>
        <taxon>Eubacteriales</taxon>
        <taxon>Clostridiaceae</taxon>
        <taxon>Clostridium</taxon>
    </lineage>
</organism>
<dbReference type="PANTHER" id="PTHR30595:SF6">
    <property type="entry name" value="SCHLAFEN ALBA-2 DOMAIN-CONTAINING PROTEIN"/>
    <property type="match status" value="1"/>
</dbReference>
<reference evidence="2 3" key="1">
    <citation type="submission" date="2018-08" db="EMBL/GenBank/DDBJ databases">
        <title>A genome reference for cultivated species of the human gut microbiota.</title>
        <authorList>
            <person name="Zou Y."/>
            <person name="Xue W."/>
            <person name="Luo G."/>
        </authorList>
    </citation>
    <scope>NUCLEOTIDE SEQUENCE [LARGE SCALE GENOMIC DNA]</scope>
    <source>
        <strain evidence="2 3">OF01-2LB</strain>
    </source>
</reference>
<name>A0A3E2VXY8_CLOIN</name>
<dbReference type="RefSeq" id="WP_117442783.1">
    <property type="nucleotide sequence ID" value="NZ_JAKNHC010000007.1"/>
</dbReference>
<dbReference type="PANTHER" id="PTHR30595">
    <property type="entry name" value="GLPR-RELATED TRANSCRIPTIONAL REPRESSOR"/>
    <property type="match status" value="1"/>
</dbReference>
<evidence type="ECO:0000313" key="2">
    <source>
        <dbReference type="EMBL" id="RGC16321.1"/>
    </source>
</evidence>
<evidence type="ECO:0000313" key="3">
    <source>
        <dbReference type="Proteomes" id="UP000260025"/>
    </source>
</evidence>
<feature type="domain" description="Schlafen AlbA-2" evidence="1">
    <location>
        <begin position="15"/>
        <end position="141"/>
    </location>
</feature>
<dbReference type="Gene3D" id="3.30.565.60">
    <property type="match status" value="1"/>
</dbReference>
<comment type="caution">
    <text evidence="2">The sequence shown here is derived from an EMBL/GenBank/DDBJ whole genome shotgun (WGS) entry which is preliminary data.</text>
</comment>
<accession>A0A3E2VXY8</accession>
<dbReference type="Pfam" id="PF04326">
    <property type="entry name" value="SLFN_AlbA_2"/>
    <property type="match status" value="1"/>
</dbReference>
<dbReference type="InterPro" id="IPR038461">
    <property type="entry name" value="Schlafen_AlbA_2_dom_sf"/>
</dbReference>
<proteinExistence type="predicted"/>
<dbReference type="AlphaFoldDB" id="A0A3E2VXY8"/>
<gene>
    <name evidence="2" type="ORF">DXA38_08330</name>
</gene>
<dbReference type="OrthoDB" id="9768354at2"/>
<dbReference type="InterPro" id="IPR038475">
    <property type="entry name" value="RecG_C_sf"/>
</dbReference>
<dbReference type="Pfam" id="PF13749">
    <property type="entry name" value="HATPase_c_4"/>
    <property type="match status" value="1"/>
</dbReference>
<dbReference type="EMBL" id="QVEV01000009">
    <property type="protein sequence ID" value="RGC16321.1"/>
    <property type="molecule type" value="Genomic_DNA"/>
</dbReference>
<dbReference type="InterPro" id="IPR007421">
    <property type="entry name" value="Schlafen_AlbA_2_dom"/>
</dbReference>
<sequence length="509" mass="59158">MEYGFDLNKFDAYREDNRREVKKATGGLPVSLWETYSAMANTYGGVILLGIKELPDRSWKTTGLKLSDQEKILDDFWNQAHNPQKVSINLFSEKDVSVYTIGNDIVIALHVPMAKREQKPVYINNDMFRGTYQRTHTGDYRCTNEQVKAMLRDQVEQTSDMNIMGNMEVSDLDLETVHRYRNRHRFFKPSHPWIDLNDEDYLFMIGAIDKDKHGAFHPTGAGLLMFGNEYRIVRQYHEYFLDYREMLDPAIRWTDRLYSSSGEWTGNLFDFYFRVYNKIILNVKVPFKMSGGERVDDTPVHRALREVLANCLVNSDFYVPRGIVIKQKNDILIIENPGTIRVGKYQMKVGGESDPRNKALMKMFNLIGIGERAGSGVPELFSVWEQEGWMEPDIKETYNPGRTILTLPFMKKNEEAKRRKENCGKKSAGTKVREENCGKKTAGRKTLAQYEMMLSMMQPDVWYRSSDFSQLLHVKERRIQTLLKELCENGCIEDNGLIKGKRYKKHTTE</sequence>
<dbReference type="Gene3D" id="3.30.950.30">
    <property type="entry name" value="Schlafen, AAA domain"/>
    <property type="match status" value="1"/>
</dbReference>
<evidence type="ECO:0000259" key="1">
    <source>
        <dbReference type="Pfam" id="PF04326"/>
    </source>
</evidence>
<protein>
    <submittedName>
        <fullName evidence="2">AAA family ATPase</fullName>
    </submittedName>
</protein>
<dbReference type="Proteomes" id="UP000260025">
    <property type="component" value="Unassembled WGS sequence"/>
</dbReference>